<dbReference type="Pfam" id="PF02826">
    <property type="entry name" value="2-Hacid_dh_C"/>
    <property type="match status" value="1"/>
</dbReference>
<dbReference type="RefSeq" id="WP_308949817.1">
    <property type="nucleotide sequence ID" value="NZ_JARXHW010000016.1"/>
</dbReference>
<keyword evidence="7" id="KW-1185">Reference proteome</keyword>
<dbReference type="InterPro" id="IPR006140">
    <property type="entry name" value="D-isomer_DH_NAD-bd"/>
</dbReference>
<organism evidence="6 7">
    <name type="scientific">Thalassobacterium maritimum</name>
    <dbReference type="NCBI Taxonomy" id="3041265"/>
    <lineage>
        <taxon>Bacteria</taxon>
        <taxon>Pseudomonadati</taxon>
        <taxon>Verrucomicrobiota</taxon>
        <taxon>Opitutia</taxon>
        <taxon>Puniceicoccales</taxon>
        <taxon>Coraliomargaritaceae</taxon>
        <taxon>Thalassobacterium</taxon>
    </lineage>
</organism>
<dbReference type="InterPro" id="IPR050223">
    <property type="entry name" value="D-isomer_2-hydroxyacid_DH"/>
</dbReference>
<dbReference type="Proteomes" id="UP001225316">
    <property type="component" value="Unassembled WGS sequence"/>
</dbReference>
<protein>
    <submittedName>
        <fullName evidence="6">Hydroxyacid dehydrogenase</fullName>
    </submittedName>
</protein>
<feature type="domain" description="D-isomer specific 2-hydroxyacid dehydrogenase catalytic" evidence="4">
    <location>
        <begin position="51"/>
        <end position="325"/>
    </location>
</feature>
<accession>A0ABU1AU67</accession>
<proteinExistence type="inferred from homology"/>
<dbReference type="CDD" id="cd12167">
    <property type="entry name" value="2-Hacid_dh_8"/>
    <property type="match status" value="1"/>
</dbReference>
<gene>
    <name evidence="6" type="ORF">QEH52_08870</name>
</gene>
<keyword evidence="2" id="KW-0520">NAD</keyword>
<dbReference type="Gene3D" id="3.40.50.720">
    <property type="entry name" value="NAD(P)-binding Rossmann-like Domain"/>
    <property type="match status" value="2"/>
</dbReference>
<dbReference type="PANTHER" id="PTHR10996">
    <property type="entry name" value="2-HYDROXYACID DEHYDROGENASE-RELATED"/>
    <property type="match status" value="1"/>
</dbReference>
<comment type="caution">
    <text evidence="6">The sequence shown here is derived from an EMBL/GenBank/DDBJ whole genome shotgun (WGS) entry which is preliminary data.</text>
</comment>
<evidence type="ECO:0000313" key="6">
    <source>
        <dbReference type="EMBL" id="MDQ8207618.1"/>
    </source>
</evidence>
<dbReference type="InterPro" id="IPR036291">
    <property type="entry name" value="NAD(P)-bd_dom_sf"/>
</dbReference>
<dbReference type="EMBL" id="JARXHW010000016">
    <property type="protein sequence ID" value="MDQ8207618.1"/>
    <property type="molecule type" value="Genomic_DNA"/>
</dbReference>
<dbReference type="InterPro" id="IPR006139">
    <property type="entry name" value="D-isomer_2_OHA_DH_cat_dom"/>
</dbReference>
<comment type="similarity">
    <text evidence="3">Belongs to the D-isomer specific 2-hydroxyacid dehydrogenase family.</text>
</comment>
<evidence type="ECO:0000256" key="1">
    <source>
        <dbReference type="ARBA" id="ARBA00023002"/>
    </source>
</evidence>
<evidence type="ECO:0000256" key="2">
    <source>
        <dbReference type="ARBA" id="ARBA00023027"/>
    </source>
</evidence>
<dbReference type="Pfam" id="PF00389">
    <property type="entry name" value="2-Hacid_dh"/>
    <property type="match status" value="1"/>
</dbReference>
<name>A0ABU1AU67_9BACT</name>
<keyword evidence="1 3" id="KW-0560">Oxidoreductase</keyword>
<dbReference type="PANTHER" id="PTHR10996:SF178">
    <property type="entry name" value="2-HYDROXYACID DEHYDROGENASE YGL185C-RELATED"/>
    <property type="match status" value="1"/>
</dbReference>
<sequence>MTHIKNKPRSLFLIPENRFREIYNAEAIVQIAELTKNDGQVYCAEDVLSQPEAFADVEIVFSGWGAPVLDEALLDALPALKAFFYGAGSVRNFVTEAFWARGIILTSAYKANAVPVADYTMASVIFALKRAWTRCQRLKEGIAPDYRRKVQGVYHGSKVGVISLGAIGQLVCERLTNLDLDVFAYDPFAGDDLFESLNVTRVERLEDLFPMCDVVSLHAPWLPQTENLVTGAMLESLPDRGTFINTSRGAIVDEPGMLKALQARPDLFAVLDLLQDEKTYHSNPITALPNVFMTPHVAGSQGHECHRMGALAVEECRRYLNGEPQVTPLTRESAERLA</sequence>
<feature type="domain" description="D-isomer specific 2-hydroxyacid dehydrogenase NAD-binding" evidence="5">
    <location>
        <begin position="127"/>
        <end position="298"/>
    </location>
</feature>
<evidence type="ECO:0000256" key="3">
    <source>
        <dbReference type="RuleBase" id="RU003719"/>
    </source>
</evidence>
<reference evidence="6 7" key="1">
    <citation type="submission" date="2023-04" db="EMBL/GenBank/DDBJ databases">
        <title>A novel bacteria isolated from coastal sediment.</title>
        <authorList>
            <person name="Liu X.-J."/>
            <person name="Du Z.-J."/>
        </authorList>
    </citation>
    <scope>NUCLEOTIDE SEQUENCE [LARGE SCALE GENOMIC DNA]</scope>
    <source>
        <strain evidence="6 7">SDUM461003</strain>
    </source>
</reference>
<evidence type="ECO:0000313" key="7">
    <source>
        <dbReference type="Proteomes" id="UP001225316"/>
    </source>
</evidence>
<dbReference type="SUPFAM" id="SSF52283">
    <property type="entry name" value="Formate/glycerate dehydrogenase catalytic domain-like"/>
    <property type="match status" value="1"/>
</dbReference>
<dbReference type="SUPFAM" id="SSF51735">
    <property type="entry name" value="NAD(P)-binding Rossmann-fold domains"/>
    <property type="match status" value="1"/>
</dbReference>
<evidence type="ECO:0000259" key="5">
    <source>
        <dbReference type="Pfam" id="PF02826"/>
    </source>
</evidence>
<evidence type="ECO:0000259" key="4">
    <source>
        <dbReference type="Pfam" id="PF00389"/>
    </source>
</evidence>